<reference evidence="2 3" key="1">
    <citation type="submission" date="2014-04" db="EMBL/GenBank/DDBJ databases">
        <authorList>
            <person name="Bishop-Lilly K.A."/>
            <person name="Broomall S.M."/>
            <person name="Chain P.S."/>
            <person name="Chertkov O."/>
            <person name="Coyne S.R."/>
            <person name="Daligault H.E."/>
            <person name="Davenport K.W."/>
            <person name="Erkkila T."/>
            <person name="Frey K.G."/>
            <person name="Gibbons H.S."/>
            <person name="Gu W."/>
            <person name="Jaissle J."/>
            <person name="Johnson S.L."/>
            <person name="Koroleva G.I."/>
            <person name="Ladner J.T."/>
            <person name="Lo C.-C."/>
            <person name="Minogue T.D."/>
            <person name="Munk C."/>
            <person name="Palacios G.F."/>
            <person name="Redden C.L."/>
            <person name="Rosenzweig C.N."/>
            <person name="Scholz M.B."/>
            <person name="Teshima H."/>
            <person name="Xu Y."/>
        </authorList>
    </citation>
    <scope>NUCLEOTIDE SEQUENCE [LARGE SCALE GENOMIC DNA]</scope>
    <source>
        <strain evidence="2 3">8244</strain>
    </source>
</reference>
<dbReference type="PATRIC" id="fig|44252.3.peg.3195"/>
<evidence type="ECO:0000313" key="2">
    <source>
        <dbReference type="EMBL" id="KFN08182.1"/>
    </source>
</evidence>
<dbReference type="RefSeq" id="WP_227872983.1">
    <property type="nucleotide sequence ID" value="NZ_BGML01000026.1"/>
</dbReference>
<sequence>MTRMSFAGICLLFTLLLSACNNHQNVSEESQVMDEKAKILEVSTDLPKNAGWWIIPKDVNTMTIDVKAKNIDTVLFWITPTGTETWGERELIGYDKDGSDGWSLTWNFGSRTFHDRIAIQTLGSDGTTQDNETIKVISE</sequence>
<organism evidence="2 3">
    <name type="scientific">Paenibacillus macerans</name>
    <name type="common">Bacillus macerans</name>
    <dbReference type="NCBI Taxonomy" id="44252"/>
    <lineage>
        <taxon>Bacteria</taxon>
        <taxon>Bacillati</taxon>
        <taxon>Bacillota</taxon>
        <taxon>Bacilli</taxon>
        <taxon>Bacillales</taxon>
        <taxon>Paenibacillaceae</taxon>
        <taxon>Paenibacillus</taxon>
    </lineage>
</organism>
<keyword evidence="1" id="KW-0732">Signal</keyword>
<proteinExistence type="predicted"/>
<protein>
    <recommendedName>
        <fullName evidence="4">Lipoprotein</fullName>
    </recommendedName>
</protein>
<dbReference type="PROSITE" id="PS51257">
    <property type="entry name" value="PROKAR_LIPOPROTEIN"/>
    <property type="match status" value="1"/>
</dbReference>
<dbReference type="AlphaFoldDB" id="A0A090ZC39"/>
<name>A0A090ZC39_PAEMA</name>
<feature type="chain" id="PRO_5038488252" description="Lipoprotein" evidence="1">
    <location>
        <begin position="20"/>
        <end position="139"/>
    </location>
</feature>
<evidence type="ECO:0000256" key="1">
    <source>
        <dbReference type="SAM" id="SignalP"/>
    </source>
</evidence>
<comment type="caution">
    <text evidence="2">The sequence shown here is derived from an EMBL/GenBank/DDBJ whole genome shotgun (WGS) entry which is preliminary data.</text>
</comment>
<evidence type="ECO:0008006" key="4">
    <source>
        <dbReference type="Google" id="ProtNLM"/>
    </source>
</evidence>
<keyword evidence="3" id="KW-1185">Reference proteome</keyword>
<dbReference type="HOGENOM" id="CLU_147926_0_0_9"/>
<gene>
    <name evidence="2" type="ORF">DJ90_1575</name>
</gene>
<evidence type="ECO:0000313" key="3">
    <source>
        <dbReference type="Proteomes" id="UP000029278"/>
    </source>
</evidence>
<feature type="signal peptide" evidence="1">
    <location>
        <begin position="1"/>
        <end position="19"/>
    </location>
</feature>
<dbReference type="Proteomes" id="UP000029278">
    <property type="component" value="Unassembled WGS sequence"/>
</dbReference>
<accession>A0A090ZC39</accession>
<dbReference type="EMBL" id="JMQA01000029">
    <property type="protein sequence ID" value="KFN08182.1"/>
    <property type="molecule type" value="Genomic_DNA"/>
</dbReference>
<dbReference type="GeneID" id="77007486"/>